<dbReference type="InterPro" id="IPR002893">
    <property type="entry name" value="Znf_MYND"/>
</dbReference>
<gene>
    <name evidence="6" type="ORF">B0H17DRAFT_208951</name>
</gene>
<evidence type="ECO:0000256" key="3">
    <source>
        <dbReference type="ARBA" id="ARBA00022833"/>
    </source>
</evidence>
<dbReference type="PROSITE" id="PS01360">
    <property type="entry name" value="ZF_MYND_1"/>
    <property type="match status" value="1"/>
</dbReference>
<dbReference type="PROSITE" id="PS50865">
    <property type="entry name" value="ZF_MYND_2"/>
    <property type="match status" value="1"/>
</dbReference>
<dbReference type="EMBL" id="JARKIE010000189">
    <property type="protein sequence ID" value="KAJ7669077.1"/>
    <property type="molecule type" value="Genomic_DNA"/>
</dbReference>
<feature type="domain" description="MYND-type" evidence="5">
    <location>
        <begin position="3"/>
        <end position="41"/>
    </location>
</feature>
<dbReference type="GO" id="GO:0008270">
    <property type="term" value="F:zinc ion binding"/>
    <property type="evidence" value="ECO:0007669"/>
    <property type="project" value="UniProtKB-KW"/>
</dbReference>
<proteinExistence type="predicted"/>
<comment type="caution">
    <text evidence="6">The sequence shown here is derived from an EMBL/GenBank/DDBJ whole genome shotgun (WGS) entry which is preliminary data.</text>
</comment>
<dbReference type="SUPFAM" id="SSF144232">
    <property type="entry name" value="HIT/MYND zinc finger-like"/>
    <property type="match status" value="1"/>
</dbReference>
<organism evidence="6 7">
    <name type="scientific">Mycena rosella</name>
    <name type="common">Pink bonnet</name>
    <name type="synonym">Agaricus rosellus</name>
    <dbReference type="NCBI Taxonomy" id="1033263"/>
    <lineage>
        <taxon>Eukaryota</taxon>
        <taxon>Fungi</taxon>
        <taxon>Dikarya</taxon>
        <taxon>Basidiomycota</taxon>
        <taxon>Agaricomycotina</taxon>
        <taxon>Agaricomycetes</taxon>
        <taxon>Agaricomycetidae</taxon>
        <taxon>Agaricales</taxon>
        <taxon>Marasmiineae</taxon>
        <taxon>Mycenaceae</taxon>
        <taxon>Mycena</taxon>
    </lineage>
</organism>
<evidence type="ECO:0000256" key="1">
    <source>
        <dbReference type="ARBA" id="ARBA00022723"/>
    </source>
</evidence>
<dbReference type="AlphaFoldDB" id="A0AAD7CXT3"/>
<dbReference type="Gene3D" id="6.10.140.2220">
    <property type="match status" value="1"/>
</dbReference>
<keyword evidence="1" id="KW-0479">Metal-binding</keyword>
<keyword evidence="7" id="KW-1185">Reference proteome</keyword>
<keyword evidence="3" id="KW-0862">Zinc</keyword>
<protein>
    <recommendedName>
        <fullName evidence="5">MYND-type domain-containing protein</fullName>
    </recommendedName>
</protein>
<reference evidence="6" key="1">
    <citation type="submission" date="2023-03" db="EMBL/GenBank/DDBJ databases">
        <title>Massive genome expansion in bonnet fungi (Mycena s.s.) driven by repeated elements and novel gene families across ecological guilds.</title>
        <authorList>
            <consortium name="Lawrence Berkeley National Laboratory"/>
            <person name="Harder C.B."/>
            <person name="Miyauchi S."/>
            <person name="Viragh M."/>
            <person name="Kuo A."/>
            <person name="Thoen E."/>
            <person name="Andreopoulos B."/>
            <person name="Lu D."/>
            <person name="Skrede I."/>
            <person name="Drula E."/>
            <person name="Henrissat B."/>
            <person name="Morin E."/>
            <person name="Kohler A."/>
            <person name="Barry K."/>
            <person name="LaButti K."/>
            <person name="Morin E."/>
            <person name="Salamov A."/>
            <person name="Lipzen A."/>
            <person name="Mereny Z."/>
            <person name="Hegedus B."/>
            <person name="Baldrian P."/>
            <person name="Stursova M."/>
            <person name="Weitz H."/>
            <person name="Taylor A."/>
            <person name="Grigoriev I.V."/>
            <person name="Nagy L.G."/>
            <person name="Martin F."/>
            <person name="Kauserud H."/>
        </authorList>
    </citation>
    <scope>NUCLEOTIDE SEQUENCE</scope>
    <source>
        <strain evidence="6">CBHHK067</strain>
    </source>
</reference>
<name>A0AAD7CXT3_MYCRO</name>
<evidence type="ECO:0000313" key="6">
    <source>
        <dbReference type="EMBL" id="KAJ7669077.1"/>
    </source>
</evidence>
<evidence type="ECO:0000256" key="4">
    <source>
        <dbReference type="PROSITE-ProRule" id="PRU00134"/>
    </source>
</evidence>
<dbReference type="Proteomes" id="UP001221757">
    <property type="component" value="Unassembled WGS sequence"/>
</dbReference>
<evidence type="ECO:0000313" key="7">
    <source>
        <dbReference type="Proteomes" id="UP001221757"/>
    </source>
</evidence>
<evidence type="ECO:0000259" key="5">
    <source>
        <dbReference type="PROSITE" id="PS50865"/>
    </source>
</evidence>
<accession>A0AAD7CXT3</accession>
<evidence type="ECO:0000256" key="2">
    <source>
        <dbReference type="ARBA" id="ARBA00022771"/>
    </source>
</evidence>
<dbReference type="Pfam" id="PF01753">
    <property type="entry name" value="zf-MYND"/>
    <property type="match status" value="1"/>
</dbReference>
<sequence>MLCRHCGDKPGSLVCTGCREVAYCSAECQRVSWRQGHKELCQGRTSNKSLMPIAPVDPPFVHMSPAGERAARAKTPWGLSCKCIMTIDVVPRSCRGCALIR</sequence>
<keyword evidence="2 4" id="KW-0863">Zinc-finger</keyword>